<evidence type="ECO:0000256" key="1">
    <source>
        <dbReference type="ARBA" id="ARBA00001968"/>
    </source>
</evidence>
<evidence type="ECO:0000313" key="10">
    <source>
        <dbReference type="Proteomes" id="UP000478052"/>
    </source>
</evidence>
<keyword evidence="7" id="KW-0539">Nucleus</keyword>
<comment type="similarity">
    <text evidence="3">Belongs to the HARBI1 family.</text>
</comment>
<dbReference type="EMBL" id="VUJU01007412">
    <property type="protein sequence ID" value="KAF0745863.1"/>
    <property type="molecule type" value="Genomic_DNA"/>
</dbReference>
<dbReference type="Pfam" id="PF13359">
    <property type="entry name" value="DDE_Tnp_4"/>
    <property type="match status" value="1"/>
</dbReference>
<accession>A0A6G0XZ70</accession>
<evidence type="ECO:0000256" key="3">
    <source>
        <dbReference type="ARBA" id="ARBA00006958"/>
    </source>
</evidence>
<dbReference type="PANTHER" id="PTHR22930:SF269">
    <property type="entry name" value="NUCLEASE HARBI1-LIKE PROTEIN"/>
    <property type="match status" value="1"/>
</dbReference>
<reference evidence="9 10" key="1">
    <citation type="submission" date="2019-08" db="EMBL/GenBank/DDBJ databases">
        <title>Whole genome of Aphis craccivora.</title>
        <authorList>
            <person name="Voronova N.V."/>
            <person name="Shulinski R.S."/>
            <person name="Bandarenka Y.V."/>
            <person name="Zhorov D.G."/>
            <person name="Warner D."/>
        </authorList>
    </citation>
    <scope>NUCLEOTIDE SEQUENCE [LARGE SCALE GENOMIC DNA]</scope>
    <source>
        <strain evidence="9">180601</strain>
        <tissue evidence="9">Whole Body</tissue>
    </source>
</reference>
<keyword evidence="5" id="KW-0479">Metal-binding</keyword>
<dbReference type="AlphaFoldDB" id="A0A6G0XZ70"/>
<dbReference type="Proteomes" id="UP000478052">
    <property type="component" value="Unassembled WGS sequence"/>
</dbReference>
<dbReference type="GO" id="GO:0004518">
    <property type="term" value="F:nuclease activity"/>
    <property type="evidence" value="ECO:0007669"/>
    <property type="project" value="UniProtKB-KW"/>
</dbReference>
<evidence type="ECO:0000256" key="2">
    <source>
        <dbReference type="ARBA" id="ARBA00004123"/>
    </source>
</evidence>
<organism evidence="9 10">
    <name type="scientific">Aphis craccivora</name>
    <name type="common">Cowpea aphid</name>
    <dbReference type="NCBI Taxonomy" id="307492"/>
    <lineage>
        <taxon>Eukaryota</taxon>
        <taxon>Metazoa</taxon>
        <taxon>Ecdysozoa</taxon>
        <taxon>Arthropoda</taxon>
        <taxon>Hexapoda</taxon>
        <taxon>Insecta</taxon>
        <taxon>Pterygota</taxon>
        <taxon>Neoptera</taxon>
        <taxon>Paraneoptera</taxon>
        <taxon>Hemiptera</taxon>
        <taxon>Sternorrhyncha</taxon>
        <taxon>Aphidomorpha</taxon>
        <taxon>Aphidoidea</taxon>
        <taxon>Aphididae</taxon>
        <taxon>Aphidini</taxon>
        <taxon>Aphis</taxon>
        <taxon>Aphis</taxon>
    </lineage>
</organism>
<dbReference type="OrthoDB" id="6587828at2759"/>
<evidence type="ECO:0000259" key="8">
    <source>
        <dbReference type="Pfam" id="PF13359"/>
    </source>
</evidence>
<protein>
    <submittedName>
        <fullName evidence="9">Protein ANTAGONIST OF LIKE HETEROCHROMATIN PROTEIN 1-like</fullName>
    </submittedName>
</protein>
<dbReference type="GO" id="GO:0016787">
    <property type="term" value="F:hydrolase activity"/>
    <property type="evidence" value="ECO:0007669"/>
    <property type="project" value="UniProtKB-KW"/>
</dbReference>
<keyword evidence="6" id="KW-0378">Hydrolase</keyword>
<keyword evidence="4" id="KW-0540">Nuclease</keyword>
<dbReference type="InterPro" id="IPR045249">
    <property type="entry name" value="HARBI1-like"/>
</dbReference>
<evidence type="ECO:0000256" key="6">
    <source>
        <dbReference type="ARBA" id="ARBA00022801"/>
    </source>
</evidence>
<dbReference type="PANTHER" id="PTHR22930">
    <property type="match status" value="1"/>
</dbReference>
<keyword evidence="10" id="KW-1185">Reference proteome</keyword>
<evidence type="ECO:0000256" key="5">
    <source>
        <dbReference type="ARBA" id="ARBA00022723"/>
    </source>
</evidence>
<comment type="subcellular location">
    <subcellularLocation>
        <location evidence="2">Nucleus</location>
    </subcellularLocation>
</comment>
<evidence type="ECO:0000313" key="9">
    <source>
        <dbReference type="EMBL" id="KAF0745863.1"/>
    </source>
</evidence>
<feature type="domain" description="DDE Tnp4" evidence="8">
    <location>
        <begin position="69"/>
        <end position="234"/>
    </location>
</feature>
<proteinExistence type="inferred from homology"/>
<dbReference type="InterPro" id="IPR027806">
    <property type="entry name" value="HARBI1_dom"/>
</dbReference>
<comment type="cofactor">
    <cofactor evidence="1">
        <name>a divalent metal cation</name>
        <dbReference type="ChEBI" id="CHEBI:60240"/>
    </cofactor>
</comment>
<evidence type="ECO:0000256" key="4">
    <source>
        <dbReference type="ARBA" id="ARBA00022722"/>
    </source>
</evidence>
<evidence type="ECO:0000256" key="7">
    <source>
        <dbReference type="ARBA" id="ARBA00023242"/>
    </source>
</evidence>
<dbReference type="GO" id="GO:0046872">
    <property type="term" value="F:metal ion binding"/>
    <property type="evidence" value="ECO:0007669"/>
    <property type="project" value="UniProtKB-KW"/>
</dbReference>
<sequence length="305" mass="35308">MATGESLRSLSFSFRISQSYITRIIQLVLKSLSTRLTPVLLKPLLKEDLVRIAHDFWNKWNFPNCVGAIDGKHIRIFSPKKSGTLFFNYKDFFSIVLLAIVDANCKFIFVDIGSYGKEGDSGIFNKSSISQMISTGEYFPSPEKLPNSNVSLPLVHIGDEAFRLDQHMMRPYSKIEARKDYQKTMFNYRLSRARRTTENSFGLLSQIFRVFYTPIPLKTETVDNLVLTACCLHNLLRDRYLEKTNYNYYNFDDNKPQPSENMISLARTGGYANFEGFFVRDEFKKFFNSPQGAVPWQNHQSNRLE</sequence>
<dbReference type="GO" id="GO:0005634">
    <property type="term" value="C:nucleus"/>
    <property type="evidence" value="ECO:0007669"/>
    <property type="project" value="UniProtKB-SubCell"/>
</dbReference>
<name>A0A6G0XZ70_APHCR</name>
<comment type="caution">
    <text evidence="9">The sequence shown here is derived from an EMBL/GenBank/DDBJ whole genome shotgun (WGS) entry which is preliminary data.</text>
</comment>
<gene>
    <name evidence="9" type="ORF">FWK35_00029911</name>
</gene>